<feature type="domain" description="EamA" evidence="7">
    <location>
        <begin position="152"/>
        <end position="285"/>
    </location>
</feature>
<keyword evidence="5 6" id="KW-0472">Membrane</keyword>
<proteinExistence type="predicted"/>
<dbReference type="KEGG" id="tdu:QJT80_09620"/>
<feature type="transmembrane region" description="Helical" evidence="6">
    <location>
        <begin position="126"/>
        <end position="144"/>
    </location>
</feature>
<evidence type="ECO:0000256" key="1">
    <source>
        <dbReference type="ARBA" id="ARBA00004651"/>
    </source>
</evidence>
<dbReference type="SUPFAM" id="SSF103481">
    <property type="entry name" value="Multidrug resistance efflux transporter EmrE"/>
    <property type="match status" value="2"/>
</dbReference>
<sequence length="298" mass="32618">MLIRSSKVAYGVLLLVAAIWGSGFVAQRAGLIYLQPFSFNVARFVIAALALLPLWFYQTRGRANIAHYPRVFWWGSLFAGTVMFLGFSLQQAGLQYTTAGNAGFITSMYIVLVPLFGLLIGQRTNWYTWLGIGLAVIGLYKLSLNQGLNMNRGDMLELIGAVFWAIHVLAVGWLSTRLTDLVGFSIGQFVVASVWAALIMWLVEQPKLYAFLQAWQALLYSGVIVSGLAFTLQVMAQRSLNASMAALILSLEAVFALLAGYWLLNEPISTAQILGGGLMLLGMLLSQWAQSKTSSVDS</sequence>
<feature type="transmembrane region" description="Helical" evidence="6">
    <location>
        <begin position="271"/>
        <end position="289"/>
    </location>
</feature>
<dbReference type="Pfam" id="PF00892">
    <property type="entry name" value="EamA"/>
    <property type="match status" value="2"/>
</dbReference>
<evidence type="ECO:0000256" key="2">
    <source>
        <dbReference type="ARBA" id="ARBA00022475"/>
    </source>
</evidence>
<feature type="domain" description="EamA" evidence="7">
    <location>
        <begin position="11"/>
        <end position="141"/>
    </location>
</feature>
<evidence type="ECO:0000256" key="6">
    <source>
        <dbReference type="SAM" id="Phobius"/>
    </source>
</evidence>
<dbReference type="Gene3D" id="1.10.3730.20">
    <property type="match status" value="1"/>
</dbReference>
<feature type="transmembrane region" description="Helical" evidence="6">
    <location>
        <begin position="12"/>
        <end position="34"/>
    </location>
</feature>
<dbReference type="PANTHER" id="PTHR42920:SF5">
    <property type="entry name" value="EAMA DOMAIN-CONTAINING PROTEIN"/>
    <property type="match status" value="1"/>
</dbReference>
<feature type="transmembrane region" description="Helical" evidence="6">
    <location>
        <begin position="101"/>
        <end position="120"/>
    </location>
</feature>
<gene>
    <name evidence="8" type="ORF">QJT80_09620</name>
</gene>
<dbReference type="InterPro" id="IPR000620">
    <property type="entry name" value="EamA_dom"/>
</dbReference>
<feature type="transmembrane region" description="Helical" evidence="6">
    <location>
        <begin position="156"/>
        <end position="175"/>
    </location>
</feature>
<evidence type="ECO:0000256" key="3">
    <source>
        <dbReference type="ARBA" id="ARBA00022692"/>
    </source>
</evidence>
<accession>A0AA95KCU4</accession>
<feature type="transmembrane region" description="Helical" evidence="6">
    <location>
        <begin position="41"/>
        <end position="59"/>
    </location>
</feature>
<dbReference type="InterPro" id="IPR051258">
    <property type="entry name" value="Diverse_Substrate_Transporter"/>
</dbReference>
<feature type="transmembrane region" description="Helical" evidence="6">
    <location>
        <begin position="181"/>
        <end position="203"/>
    </location>
</feature>
<keyword evidence="2" id="KW-1003">Cell membrane</keyword>
<comment type="subcellular location">
    <subcellularLocation>
        <location evidence="1">Cell membrane</location>
        <topology evidence="1">Multi-pass membrane protein</topology>
    </subcellularLocation>
</comment>
<evidence type="ECO:0000256" key="5">
    <source>
        <dbReference type="ARBA" id="ARBA00023136"/>
    </source>
</evidence>
<protein>
    <submittedName>
        <fullName evidence="8">DMT family transporter</fullName>
    </submittedName>
</protein>
<dbReference type="InterPro" id="IPR037185">
    <property type="entry name" value="EmrE-like"/>
</dbReference>
<dbReference type="GO" id="GO:0005886">
    <property type="term" value="C:plasma membrane"/>
    <property type="evidence" value="ECO:0007669"/>
    <property type="project" value="UniProtKB-SubCell"/>
</dbReference>
<dbReference type="PANTHER" id="PTHR42920">
    <property type="entry name" value="OS03G0707200 PROTEIN-RELATED"/>
    <property type="match status" value="1"/>
</dbReference>
<evidence type="ECO:0000313" key="8">
    <source>
        <dbReference type="EMBL" id="WGZ89759.1"/>
    </source>
</evidence>
<evidence type="ECO:0000259" key="7">
    <source>
        <dbReference type="Pfam" id="PF00892"/>
    </source>
</evidence>
<reference evidence="8" key="2">
    <citation type="submission" date="2023-04" db="EMBL/GenBank/DDBJ databases">
        <authorList>
            <person name="Beletskiy A.V."/>
            <person name="Mardanov A.V."/>
            <person name="Ravin N.V."/>
        </authorList>
    </citation>
    <scope>NUCLEOTIDE SEQUENCE</scope>
    <source>
        <strain evidence="8">GKL-01</strain>
    </source>
</reference>
<feature type="transmembrane region" description="Helical" evidence="6">
    <location>
        <begin position="215"/>
        <end position="236"/>
    </location>
</feature>
<keyword evidence="3 6" id="KW-0812">Transmembrane</keyword>
<dbReference type="AlphaFoldDB" id="A0AA95KCU4"/>
<keyword evidence="4 6" id="KW-1133">Transmembrane helix</keyword>
<name>A0AA95KCU4_9GAMM</name>
<dbReference type="Proteomes" id="UP001300672">
    <property type="component" value="Chromosome"/>
</dbReference>
<feature type="transmembrane region" description="Helical" evidence="6">
    <location>
        <begin position="71"/>
        <end position="89"/>
    </location>
</feature>
<evidence type="ECO:0000256" key="4">
    <source>
        <dbReference type="ARBA" id="ARBA00022989"/>
    </source>
</evidence>
<organism evidence="8">
    <name type="scientific">Candidatus Thiocaldithrix dubininis</name>
    <dbReference type="NCBI Taxonomy" id="3080823"/>
    <lineage>
        <taxon>Bacteria</taxon>
        <taxon>Pseudomonadati</taxon>
        <taxon>Pseudomonadota</taxon>
        <taxon>Gammaproteobacteria</taxon>
        <taxon>Thiotrichales</taxon>
        <taxon>Thiotrichaceae</taxon>
        <taxon>Candidatus Thiocaldithrix</taxon>
    </lineage>
</organism>
<dbReference type="EMBL" id="CP124755">
    <property type="protein sequence ID" value="WGZ89759.1"/>
    <property type="molecule type" value="Genomic_DNA"/>
</dbReference>
<feature type="transmembrane region" description="Helical" evidence="6">
    <location>
        <begin position="242"/>
        <end position="264"/>
    </location>
</feature>
<reference evidence="8" key="1">
    <citation type="journal article" date="2023" name="Int. J. Mol. Sci.">
        <title>Metagenomics Revealed a New Genus 'Candidatus Thiocaldithrix dubininis' gen. nov., sp. nov. and a New Species 'Candidatus Thiothrix putei' sp. nov. in the Family Thiotrichaceae, Some Members of Which Have Traits of Both Na+- and H+-Motive Energetics.</title>
        <authorList>
            <person name="Ravin N.V."/>
            <person name="Muntyan M.S."/>
            <person name="Smolyakov D.D."/>
            <person name="Rudenko T.S."/>
            <person name="Beletsky A.V."/>
            <person name="Mardanov A.V."/>
            <person name="Grabovich M.Y."/>
        </authorList>
    </citation>
    <scope>NUCLEOTIDE SEQUENCE</scope>
    <source>
        <strain evidence="8">GKL-01</strain>
    </source>
</reference>